<feature type="region of interest" description="Disordered" evidence="3">
    <location>
        <begin position="258"/>
        <end position="285"/>
    </location>
</feature>
<evidence type="ECO:0000313" key="6">
    <source>
        <dbReference type="Proteomes" id="UP001162972"/>
    </source>
</evidence>
<reference evidence="5 6" key="1">
    <citation type="journal article" date="2023" name="Int. J. Mol. Sci.">
        <title>De Novo Assembly and Annotation of 11 Diverse Shrub Willow (Salix) Genomes Reveals Novel Gene Organization in Sex-Linked Regions.</title>
        <authorList>
            <person name="Hyden B."/>
            <person name="Feng K."/>
            <person name="Yates T.B."/>
            <person name="Jawdy S."/>
            <person name="Cereghino C."/>
            <person name="Smart L.B."/>
            <person name="Muchero W."/>
        </authorList>
    </citation>
    <scope>NUCLEOTIDE SEQUENCE [LARGE SCALE GENOMIC DNA]</scope>
    <source>
        <tissue evidence="5">Shoot tip</tissue>
    </source>
</reference>
<evidence type="ECO:0000256" key="3">
    <source>
        <dbReference type="SAM" id="MobiDB-lite"/>
    </source>
</evidence>
<sequence>MAAFPYAHNFTNTQMQNSGFQDSEVKEESVESQVMATLLIKHLPEDIPFDTLSRLFSHYGAFLCPSLQFWKVISILKNCAFVDFKSEGLAYQAHRQLNGLRFLGKVLLVERASKLNEDSKFKQSEAQQGKDSILPTSLMKDASVTRDEGSNFGSLPASEPIAPRLGVDYPFPPYLEYVYLSVLPKVCLPSARWKHSDQHRKCSYCCSSLLYTGAAFDEQNEYSSSISNGPAHSTPTTSTTLSSTPLLLFLSENSPLAEQSSSESEMESSDEEVDDKAPYGASRAVKRRRKHFKREAIVGPAVDKDVVHESVGLKPASLVPKEIPIIKKKNTVLQIKIAPKVTHNEHKDDSIMTESEEPGTEGSDQKQYATAEEIETKRLAPEEILSLPKFKNYTVGNPASVLYIKNLDKEVVVDDFFYIFGSLFGSNDAAKSGLSVKLMQEGRMRGQAFVTFPSVELAHQALNLVNGYVFKDKPMIIQFGRNPSAAKPN</sequence>
<evidence type="ECO:0000256" key="1">
    <source>
        <dbReference type="ARBA" id="ARBA00022884"/>
    </source>
</evidence>
<evidence type="ECO:0000259" key="4">
    <source>
        <dbReference type="PROSITE" id="PS50102"/>
    </source>
</evidence>
<proteinExistence type="predicted"/>
<keyword evidence="1 2" id="KW-0694">RNA-binding</keyword>
<name>A0AAD6L2L1_9ROSI</name>
<dbReference type="FunFam" id="3.30.70.330:FF:000409">
    <property type="entry name" value="U11/U12 small nuclear ribonucleoprotein 65 kDa protein"/>
    <property type="match status" value="1"/>
</dbReference>
<evidence type="ECO:0000256" key="2">
    <source>
        <dbReference type="PROSITE-ProRule" id="PRU00176"/>
    </source>
</evidence>
<feature type="compositionally biased region" description="Acidic residues" evidence="3">
    <location>
        <begin position="264"/>
        <end position="274"/>
    </location>
</feature>
<dbReference type="InterPro" id="IPR000504">
    <property type="entry name" value="RRM_dom"/>
</dbReference>
<dbReference type="PANTHER" id="PTHR16105">
    <property type="entry name" value="RNA-BINDING REGION-CONTAINING PROTEIN 3"/>
    <property type="match status" value="1"/>
</dbReference>
<gene>
    <name evidence="5" type="ORF">OIU84_017762</name>
</gene>
<dbReference type="CDD" id="cd12239">
    <property type="entry name" value="RRM2_RBM40_like"/>
    <property type="match status" value="1"/>
</dbReference>
<protein>
    <recommendedName>
        <fullName evidence="4">RRM domain-containing protein</fullName>
    </recommendedName>
</protein>
<dbReference type="Proteomes" id="UP001162972">
    <property type="component" value="Chromosome 13"/>
</dbReference>
<dbReference type="GO" id="GO:0000398">
    <property type="term" value="P:mRNA splicing, via spliceosome"/>
    <property type="evidence" value="ECO:0007669"/>
    <property type="project" value="TreeGrafter"/>
</dbReference>
<evidence type="ECO:0000313" key="5">
    <source>
        <dbReference type="EMBL" id="KAJ6434116.1"/>
    </source>
</evidence>
<dbReference type="InterPro" id="IPR035979">
    <property type="entry name" value="RBD_domain_sf"/>
</dbReference>
<feature type="domain" description="RRM" evidence="4">
    <location>
        <begin position="36"/>
        <end position="114"/>
    </location>
</feature>
<keyword evidence="6" id="KW-1185">Reference proteome</keyword>
<dbReference type="GO" id="GO:0097157">
    <property type="term" value="F:pre-mRNA intronic binding"/>
    <property type="evidence" value="ECO:0007669"/>
    <property type="project" value="TreeGrafter"/>
</dbReference>
<dbReference type="SUPFAM" id="SSF54928">
    <property type="entry name" value="RNA-binding domain, RBD"/>
    <property type="match status" value="1"/>
</dbReference>
<dbReference type="GO" id="GO:0005689">
    <property type="term" value="C:U12-type spliceosomal complex"/>
    <property type="evidence" value="ECO:0007669"/>
    <property type="project" value="TreeGrafter"/>
</dbReference>
<dbReference type="Gene3D" id="3.30.70.330">
    <property type="match status" value="2"/>
</dbReference>
<dbReference type="GO" id="GO:0030626">
    <property type="term" value="F:U12 snRNA binding"/>
    <property type="evidence" value="ECO:0007669"/>
    <property type="project" value="TreeGrafter"/>
</dbReference>
<dbReference type="SMART" id="SM00360">
    <property type="entry name" value="RRM"/>
    <property type="match status" value="2"/>
</dbReference>
<dbReference type="EMBL" id="JAPFFJ010000002">
    <property type="protein sequence ID" value="KAJ6434116.1"/>
    <property type="molecule type" value="Genomic_DNA"/>
</dbReference>
<dbReference type="InterPro" id="IPR012677">
    <property type="entry name" value="Nucleotide-bd_a/b_plait_sf"/>
</dbReference>
<dbReference type="PANTHER" id="PTHR16105:SF0">
    <property type="entry name" value="RNA-BINDING REGION-CONTAINING PROTEIN 3"/>
    <property type="match status" value="1"/>
</dbReference>
<feature type="region of interest" description="Disordered" evidence="3">
    <location>
        <begin position="343"/>
        <end position="368"/>
    </location>
</feature>
<dbReference type="AlphaFoldDB" id="A0AAD6L2L1"/>
<dbReference type="Pfam" id="PF00076">
    <property type="entry name" value="RRM_1"/>
    <property type="match status" value="2"/>
</dbReference>
<feature type="domain" description="RRM" evidence="4">
    <location>
        <begin position="400"/>
        <end position="482"/>
    </location>
</feature>
<dbReference type="InterPro" id="IPR045164">
    <property type="entry name" value="RBM41/RNPC3"/>
</dbReference>
<organism evidence="5 6">
    <name type="scientific">Salix udensis</name>
    <dbReference type="NCBI Taxonomy" id="889485"/>
    <lineage>
        <taxon>Eukaryota</taxon>
        <taxon>Viridiplantae</taxon>
        <taxon>Streptophyta</taxon>
        <taxon>Embryophyta</taxon>
        <taxon>Tracheophyta</taxon>
        <taxon>Spermatophyta</taxon>
        <taxon>Magnoliopsida</taxon>
        <taxon>eudicotyledons</taxon>
        <taxon>Gunneridae</taxon>
        <taxon>Pentapetalae</taxon>
        <taxon>rosids</taxon>
        <taxon>fabids</taxon>
        <taxon>Malpighiales</taxon>
        <taxon>Salicaceae</taxon>
        <taxon>Saliceae</taxon>
        <taxon>Salix</taxon>
    </lineage>
</organism>
<dbReference type="PROSITE" id="PS50102">
    <property type="entry name" value="RRM"/>
    <property type="match status" value="2"/>
</dbReference>
<comment type="caution">
    <text evidence="5">The sequence shown here is derived from an EMBL/GenBank/DDBJ whole genome shotgun (WGS) entry which is preliminary data.</text>
</comment>
<accession>A0AAD6L2L1</accession>